<sequence>MYSDAECGQYGAGDAYEGQGFGTSFSTKAIRLAFIRKVYGILSVQLLISFGFICVFAIPLGWHETVVEREYMGFMGFIVCILH</sequence>
<gene>
    <name evidence="3" type="ORF">ONB1V03_LOCUS10921</name>
</gene>
<reference evidence="3" key="1">
    <citation type="submission" date="2020-11" db="EMBL/GenBank/DDBJ databases">
        <authorList>
            <person name="Tran Van P."/>
        </authorList>
    </citation>
    <scope>NUCLEOTIDE SEQUENCE</scope>
</reference>
<evidence type="ECO:0000256" key="2">
    <source>
        <dbReference type="SAM" id="Phobius"/>
    </source>
</evidence>
<dbReference type="Proteomes" id="UP000728032">
    <property type="component" value="Unassembled WGS sequence"/>
</dbReference>
<dbReference type="OrthoDB" id="7933078at2759"/>
<organism evidence="3">
    <name type="scientific">Oppiella nova</name>
    <dbReference type="NCBI Taxonomy" id="334625"/>
    <lineage>
        <taxon>Eukaryota</taxon>
        <taxon>Metazoa</taxon>
        <taxon>Ecdysozoa</taxon>
        <taxon>Arthropoda</taxon>
        <taxon>Chelicerata</taxon>
        <taxon>Arachnida</taxon>
        <taxon>Acari</taxon>
        <taxon>Acariformes</taxon>
        <taxon>Sarcoptiformes</taxon>
        <taxon>Oribatida</taxon>
        <taxon>Brachypylina</taxon>
        <taxon>Oppioidea</taxon>
        <taxon>Oppiidae</taxon>
        <taxon>Oppiella</taxon>
    </lineage>
</organism>
<keyword evidence="2" id="KW-1133">Transmembrane helix</keyword>
<feature type="region of interest" description="Disordered" evidence="1">
    <location>
        <begin position="1"/>
        <end position="21"/>
    </location>
</feature>
<accession>A0A7R9M8I4</accession>
<name>A0A7R9M8I4_9ACAR</name>
<dbReference type="EMBL" id="OC922570">
    <property type="protein sequence ID" value="CAD7654274.1"/>
    <property type="molecule type" value="Genomic_DNA"/>
</dbReference>
<evidence type="ECO:0000313" key="4">
    <source>
        <dbReference type="Proteomes" id="UP000728032"/>
    </source>
</evidence>
<protein>
    <submittedName>
        <fullName evidence="3">Uncharacterized protein</fullName>
    </submittedName>
</protein>
<feature type="transmembrane region" description="Helical" evidence="2">
    <location>
        <begin position="38"/>
        <end position="62"/>
    </location>
</feature>
<dbReference type="EMBL" id="CAJPVJ010007745">
    <property type="protein sequence ID" value="CAG2171461.1"/>
    <property type="molecule type" value="Genomic_DNA"/>
</dbReference>
<keyword evidence="4" id="KW-1185">Reference proteome</keyword>
<dbReference type="AlphaFoldDB" id="A0A7R9M8I4"/>
<keyword evidence="2" id="KW-0472">Membrane</keyword>
<evidence type="ECO:0000313" key="3">
    <source>
        <dbReference type="EMBL" id="CAD7654274.1"/>
    </source>
</evidence>
<keyword evidence="2" id="KW-0812">Transmembrane</keyword>
<proteinExistence type="predicted"/>
<evidence type="ECO:0000256" key="1">
    <source>
        <dbReference type="SAM" id="MobiDB-lite"/>
    </source>
</evidence>